<feature type="non-terminal residue" evidence="1">
    <location>
        <position position="117"/>
    </location>
</feature>
<reference evidence="1" key="1">
    <citation type="journal article" date="2015" name="Nature">
        <title>Complex archaea that bridge the gap between prokaryotes and eukaryotes.</title>
        <authorList>
            <person name="Spang A."/>
            <person name="Saw J.H."/>
            <person name="Jorgensen S.L."/>
            <person name="Zaremba-Niedzwiedzka K."/>
            <person name="Martijn J."/>
            <person name="Lind A.E."/>
            <person name="van Eijk R."/>
            <person name="Schleper C."/>
            <person name="Guy L."/>
            <person name="Ettema T.J."/>
        </authorList>
    </citation>
    <scope>NUCLEOTIDE SEQUENCE</scope>
</reference>
<sequence>MKKIFLLPFFGQYPPWLDQWVANMEHLDYDYKIFSNLKKFKERVREILRIEPNIEGGTGKIWDYRPALGLLYADIIKDYDVWGHTDFDCVYGDVDKYMPKDFDIWSNHVDYVMGAWA</sequence>
<accession>A0A0F8W878</accession>
<dbReference type="InterPro" id="IPR046733">
    <property type="entry name" value="DUF6625"/>
</dbReference>
<dbReference type="Pfam" id="PF20330">
    <property type="entry name" value="DUF6625"/>
    <property type="match status" value="1"/>
</dbReference>
<evidence type="ECO:0000313" key="1">
    <source>
        <dbReference type="EMBL" id="KKK53002.1"/>
    </source>
</evidence>
<name>A0A0F8W878_9ZZZZ</name>
<dbReference type="AlphaFoldDB" id="A0A0F8W878"/>
<gene>
    <name evidence="1" type="ORF">LCGC14_3099160</name>
</gene>
<dbReference type="EMBL" id="LAZR01066728">
    <property type="protein sequence ID" value="KKK53002.1"/>
    <property type="molecule type" value="Genomic_DNA"/>
</dbReference>
<proteinExistence type="predicted"/>
<protein>
    <submittedName>
        <fullName evidence="1">Uncharacterized protein</fullName>
    </submittedName>
</protein>
<comment type="caution">
    <text evidence="1">The sequence shown here is derived from an EMBL/GenBank/DDBJ whole genome shotgun (WGS) entry which is preliminary data.</text>
</comment>
<organism evidence="1">
    <name type="scientific">marine sediment metagenome</name>
    <dbReference type="NCBI Taxonomy" id="412755"/>
    <lineage>
        <taxon>unclassified sequences</taxon>
        <taxon>metagenomes</taxon>
        <taxon>ecological metagenomes</taxon>
    </lineage>
</organism>